<keyword evidence="2" id="KW-0812">Transmembrane</keyword>
<organism evidence="3 4">
    <name type="scientific">Spirodela intermedia</name>
    <name type="common">Intermediate duckweed</name>
    <dbReference type="NCBI Taxonomy" id="51605"/>
    <lineage>
        <taxon>Eukaryota</taxon>
        <taxon>Viridiplantae</taxon>
        <taxon>Streptophyta</taxon>
        <taxon>Embryophyta</taxon>
        <taxon>Tracheophyta</taxon>
        <taxon>Spermatophyta</taxon>
        <taxon>Magnoliopsida</taxon>
        <taxon>Liliopsida</taxon>
        <taxon>Araceae</taxon>
        <taxon>Lemnoideae</taxon>
        <taxon>Spirodela</taxon>
    </lineage>
</organism>
<keyword evidence="2" id="KW-1133">Transmembrane helix</keyword>
<evidence type="ECO:0000256" key="1">
    <source>
        <dbReference type="SAM" id="MobiDB-lite"/>
    </source>
</evidence>
<keyword evidence="4" id="KW-1185">Reference proteome</keyword>
<name>A0A7I8KQY9_SPIIN</name>
<feature type="region of interest" description="Disordered" evidence="1">
    <location>
        <begin position="83"/>
        <end position="105"/>
    </location>
</feature>
<protein>
    <submittedName>
        <fullName evidence="3">Uncharacterized protein</fullName>
    </submittedName>
</protein>
<dbReference type="OrthoDB" id="782189at2759"/>
<dbReference type="InterPro" id="IPR045884">
    <property type="entry name" value="At5g59350-like"/>
</dbReference>
<dbReference type="AlphaFoldDB" id="A0A7I8KQY9"/>
<dbReference type="EMBL" id="LR746271">
    <property type="protein sequence ID" value="CAA7400230.1"/>
    <property type="molecule type" value="Genomic_DNA"/>
</dbReference>
<feature type="region of interest" description="Disordered" evidence="1">
    <location>
        <begin position="127"/>
        <end position="217"/>
    </location>
</feature>
<feature type="compositionally biased region" description="Pro residues" evidence="1">
    <location>
        <begin position="88"/>
        <end position="99"/>
    </location>
</feature>
<dbReference type="Proteomes" id="UP000663760">
    <property type="component" value="Chromosome 8"/>
</dbReference>
<feature type="compositionally biased region" description="Low complexity" evidence="1">
    <location>
        <begin position="190"/>
        <end position="200"/>
    </location>
</feature>
<sequence length="217" mass="22768">MRGLTRLGLALVIVFLVCLLALAVELVYLLWYRRRSFRRVSSDQELAAATVAAGDSLEGNPTSKELLLYVLCWKNQSRIEPTAAPVAKPSPPPPPPPQPAEEDVVDDELEKWRGMYASRVLFTISEGEKEGAESDGGSGRAAPPPGGGLTPFSTPCGSPPFFTPPPSPPRSSRNLLAGDEDEDEEDTRCGRGATTPAAAAAGGGGGGGELHLESSGD</sequence>
<reference evidence="3" key="1">
    <citation type="submission" date="2020-02" db="EMBL/GenBank/DDBJ databases">
        <authorList>
            <person name="Scholz U."/>
            <person name="Mascher M."/>
            <person name="Fiebig A."/>
        </authorList>
    </citation>
    <scope>NUCLEOTIDE SEQUENCE</scope>
</reference>
<keyword evidence="2" id="KW-0472">Membrane</keyword>
<gene>
    <name evidence="3" type="ORF">SI8410_08010908</name>
</gene>
<feature type="transmembrane region" description="Helical" evidence="2">
    <location>
        <begin position="6"/>
        <end position="31"/>
    </location>
</feature>
<feature type="compositionally biased region" description="Pro residues" evidence="1">
    <location>
        <begin position="157"/>
        <end position="169"/>
    </location>
</feature>
<evidence type="ECO:0000313" key="3">
    <source>
        <dbReference type="EMBL" id="CAA7400230.1"/>
    </source>
</evidence>
<proteinExistence type="predicted"/>
<accession>A0A7I8KQY9</accession>
<dbReference type="PANTHER" id="PTHR34054">
    <property type="entry name" value="EXPRESSED PROTEIN"/>
    <property type="match status" value="1"/>
</dbReference>
<dbReference type="PANTHER" id="PTHR34054:SF4">
    <property type="entry name" value="PROTEIN, PUTATIVE-RELATED"/>
    <property type="match status" value="1"/>
</dbReference>
<evidence type="ECO:0000256" key="2">
    <source>
        <dbReference type="SAM" id="Phobius"/>
    </source>
</evidence>
<evidence type="ECO:0000313" key="4">
    <source>
        <dbReference type="Proteomes" id="UP000663760"/>
    </source>
</evidence>